<comment type="caution">
    <text evidence="1">The sequence shown here is derived from an EMBL/GenBank/DDBJ whole genome shotgun (WGS) entry which is preliminary data.</text>
</comment>
<dbReference type="Proteomes" id="UP001500016">
    <property type="component" value="Unassembled WGS sequence"/>
</dbReference>
<dbReference type="InterPro" id="IPR050155">
    <property type="entry name" value="HAD-like_hydrolase_sf"/>
</dbReference>
<sequence>MTALGLAVLDLAGTTVTDAGIVEDAFTHAVVREGVEEGGARHDRMMRYVRDTMGESKITVFRHLFDGDEETARRANSAFEEGYAQMVAAGRCAPLPGAREAIEELRAQGCAVVLNTGFSPRTRDDLLASLGWTGLADAVLSPADAGRGRPYPDMVLTALLRTGAPSVEAVAVVGDTPYDMRAGRAAGAGLVAGVLTGGQQAEDLRAAGADRVLGSVAELPALVRESARVPRPATVS</sequence>
<dbReference type="PANTHER" id="PTHR43434:SF19">
    <property type="entry name" value="PHOSPHONOACETALDEHYDE HYDROLASE"/>
    <property type="match status" value="1"/>
</dbReference>
<dbReference type="InterPro" id="IPR006439">
    <property type="entry name" value="HAD-SF_hydro_IA"/>
</dbReference>
<dbReference type="SFLD" id="SFLDS00003">
    <property type="entry name" value="Haloacid_Dehalogenase"/>
    <property type="match status" value="1"/>
</dbReference>
<organism evidence="1 2">
    <name type="scientific">Streptomyces albiaxialis</name>
    <dbReference type="NCBI Taxonomy" id="329523"/>
    <lineage>
        <taxon>Bacteria</taxon>
        <taxon>Bacillati</taxon>
        <taxon>Actinomycetota</taxon>
        <taxon>Actinomycetes</taxon>
        <taxon>Kitasatosporales</taxon>
        <taxon>Streptomycetaceae</taxon>
        <taxon>Streptomyces</taxon>
    </lineage>
</organism>
<dbReference type="InterPro" id="IPR022468">
    <property type="entry name" value="PhnX-like"/>
</dbReference>
<accession>A0ABN2WJH5</accession>
<dbReference type="PANTHER" id="PTHR43434">
    <property type="entry name" value="PHOSPHOGLYCOLATE PHOSPHATASE"/>
    <property type="match status" value="1"/>
</dbReference>
<evidence type="ECO:0000313" key="1">
    <source>
        <dbReference type="EMBL" id="GAA2093850.1"/>
    </source>
</evidence>
<dbReference type="RefSeq" id="WP_344532763.1">
    <property type="nucleotide sequence ID" value="NZ_BAAAPE010000015.1"/>
</dbReference>
<dbReference type="SFLD" id="SFLDG01129">
    <property type="entry name" value="C1.5:_HAD__Beta-PGM__Phosphata"/>
    <property type="match status" value="1"/>
</dbReference>
<reference evidence="1 2" key="1">
    <citation type="journal article" date="2019" name="Int. J. Syst. Evol. Microbiol.">
        <title>The Global Catalogue of Microorganisms (GCM) 10K type strain sequencing project: providing services to taxonomists for standard genome sequencing and annotation.</title>
        <authorList>
            <consortium name="The Broad Institute Genomics Platform"/>
            <consortium name="The Broad Institute Genome Sequencing Center for Infectious Disease"/>
            <person name="Wu L."/>
            <person name="Ma J."/>
        </authorList>
    </citation>
    <scope>NUCLEOTIDE SEQUENCE [LARGE SCALE GENOMIC DNA]</scope>
    <source>
        <strain evidence="1 2">JCM 15478</strain>
    </source>
</reference>
<dbReference type="EMBL" id="BAAAPE010000015">
    <property type="protein sequence ID" value="GAA2093850.1"/>
    <property type="molecule type" value="Genomic_DNA"/>
</dbReference>
<dbReference type="Pfam" id="PF00702">
    <property type="entry name" value="Hydrolase"/>
    <property type="match status" value="1"/>
</dbReference>
<dbReference type="NCBIfam" id="TIGR01509">
    <property type="entry name" value="HAD-SF-IA-v3"/>
    <property type="match status" value="1"/>
</dbReference>
<evidence type="ECO:0000313" key="2">
    <source>
        <dbReference type="Proteomes" id="UP001500016"/>
    </source>
</evidence>
<dbReference type="Gene3D" id="3.40.50.1000">
    <property type="entry name" value="HAD superfamily/HAD-like"/>
    <property type="match status" value="1"/>
</dbReference>
<keyword evidence="2" id="KW-1185">Reference proteome</keyword>
<dbReference type="SUPFAM" id="SSF56784">
    <property type="entry name" value="HAD-like"/>
    <property type="match status" value="1"/>
</dbReference>
<dbReference type="InterPro" id="IPR036412">
    <property type="entry name" value="HAD-like_sf"/>
</dbReference>
<name>A0ABN2WJH5_9ACTN</name>
<dbReference type="InterPro" id="IPR023214">
    <property type="entry name" value="HAD_sf"/>
</dbReference>
<proteinExistence type="predicted"/>
<protein>
    <submittedName>
        <fullName evidence="1">Phosphonatase-like hydrolase</fullName>
    </submittedName>
</protein>
<gene>
    <name evidence="1" type="ORF">GCM10009801_61410</name>
</gene>
<dbReference type="NCBIfam" id="TIGR03351">
    <property type="entry name" value="PhnX-like"/>
    <property type="match status" value="1"/>
</dbReference>